<gene>
    <name evidence="1" type="ORF">KDW03_00505</name>
</gene>
<dbReference type="Pfam" id="PF13412">
    <property type="entry name" value="HTH_24"/>
    <property type="match status" value="1"/>
</dbReference>
<dbReference type="AlphaFoldDB" id="A0AAX3BDM2"/>
<dbReference type="PANTHER" id="PTHR30595">
    <property type="entry name" value="GLPR-RELATED TRANSCRIPTIONAL REPRESSOR"/>
    <property type="match status" value="1"/>
</dbReference>
<accession>A0AAX3BDM2</accession>
<dbReference type="InterPro" id="IPR036388">
    <property type="entry name" value="WH-like_DNA-bd_sf"/>
</dbReference>
<dbReference type="PANTHER" id="PTHR30595:SF6">
    <property type="entry name" value="SCHLAFEN ALBA-2 DOMAIN-CONTAINING PROTEIN"/>
    <property type="match status" value="1"/>
</dbReference>
<proteinExistence type="predicted"/>
<dbReference type="Proteomes" id="UP001056539">
    <property type="component" value="Chromosome"/>
</dbReference>
<dbReference type="Pfam" id="PF13749">
    <property type="entry name" value="HATPase_c_4"/>
    <property type="match status" value="1"/>
</dbReference>
<dbReference type="Gene3D" id="3.30.565.60">
    <property type="match status" value="1"/>
</dbReference>
<protein>
    <submittedName>
        <fullName evidence="1">Winged helix-turn-helix transcriptional regulator</fullName>
    </submittedName>
</protein>
<reference evidence="1" key="2">
    <citation type="submission" date="2022-06" db="EMBL/GenBank/DDBJ databases">
        <title>Thermospira aquatica gen. nov., sp. nov.</title>
        <authorList>
            <person name="Ben Ali Gam Z."/>
            <person name="Labat M."/>
        </authorList>
    </citation>
    <scope>NUCLEOTIDE SEQUENCE</scope>
    <source>
        <strain evidence="1">F1F22</strain>
    </source>
</reference>
<dbReference type="Gene3D" id="1.10.10.10">
    <property type="entry name" value="Winged helix-like DNA-binding domain superfamily/Winged helix DNA-binding domain"/>
    <property type="match status" value="1"/>
</dbReference>
<evidence type="ECO:0000313" key="2">
    <source>
        <dbReference type="Proteomes" id="UP001056539"/>
    </source>
</evidence>
<dbReference type="EMBL" id="CP073355">
    <property type="protein sequence ID" value="URA10320.1"/>
    <property type="molecule type" value="Genomic_DNA"/>
</dbReference>
<dbReference type="InterPro" id="IPR036390">
    <property type="entry name" value="WH_DNA-bd_sf"/>
</dbReference>
<reference evidence="1" key="1">
    <citation type="submission" date="2021-04" db="EMBL/GenBank/DDBJ databases">
        <authorList>
            <person name="Postec A."/>
        </authorList>
    </citation>
    <scope>NUCLEOTIDE SEQUENCE</scope>
    <source>
        <strain evidence="1">F1F22</strain>
    </source>
</reference>
<dbReference type="SUPFAM" id="SSF46785">
    <property type="entry name" value="Winged helix' DNA-binding domain"/>
    <property type="match status" value="1"/>
</dbReference>
<dbReference type="RefSeq" id="WP_271435451.1">
    <property type="nucleotide sequence ID" value="NZ_CP073355.1"/>
</dbReference>
<dbReference type="KEGG" id="taqu:KDW03_00505"/>
<evidence type="ECO:0000313" key="1">
    <source>
        <dbReference type="EMBL" id="URA10320.1"/>
    </source>
</evidence>
<keyword evidence="2" id="KW-1185">Reference proteome</keyword>
<organism evidence="1 2">
    <name type="scientific">Thermospira aquatica</name>
    <dbReference type="NCBI Taxonomy" id="2828656"/>
    <lineage>
        <taxon>Bacteria</taxon>
        <taxon>Pseudomonadati</taxon>
        <taxon>Spirochaetota</taxon>
        <taxon>Spirochaetia</taxon>
        <taxon>Brevinematales</taxon>
        <taxon>Thermospiraceae</taxon>
        <taxon>Thermospira</taxon>
    </lineage>
</organism>
<sequence length="245" mass="28720">MMLETFKTDLIVRRVNLDRYDDREDVRTNLIESFDRIMAFSEKHLPDPFYLEGSQRVSLRSKIMREIASNVLIHREYMHAHPAKIIFEKNRIFCENANRPHFRGNISLKDFTPFPKNPTIARIFKEIGLADELGSGVRNLLKYVKIYSDDEPVFIEEDIFKIIIPFKEDLVNQHSEDKSSHKTVEKTVEKIIYAIKENPTITINELVKITGLSRRGVEWNIEKLKQQGKLKRIGSDKGGYWEVIL</sequence>
<dbReference type="InterPro" id="IPR038475">
    <property type="entry name" value="RecG_C_sf"/>
</dbReference>
<name>A0AAX3BDM2_9SPIR</name>